<comment type="caution">
    <text evidence="2">The sequence shown here is derived from an EMBL/GenBank/DDBJ whole genome shotgun (WGS) entry which is preliminary data.</text>
</comment>
<organism evidence="2 3">
    <name type="scientific">Synaphobranchus kaupii</name>
    <name type="common">Kaup's arrowtooth eel</name>
    <dbReference type="NCBI Taxonomy" id="118154"/>
    <lineage>
        <taxon>Eukaryota</taxon>
        <taxon>Metazoa</taxon>
        <taxon>Chordata</taxon>
        <taxon>Craniata</taxon>
        <taxon>Vertebrata</taxon>
        <taxon>Euteleostomi</taxon>
        <taxon>Actinopterygii</taxon>
        <taxon>Neopterygii</taxon>
        <taxon>Teleostei</taxon>
        <taxon>Anguilliformes</taxon>
        <taxon>Synaphobranchidae</taxon>
        <taxon>Synaphobranchus</taxon>
    </lineage>
</organism>
<dbReference type="AlphaFoldDB" id="A0A9Q1FYQ9"/>
<dbReference type="Proteomes" id="UP001152622">
    <property type="component" value="Chromosome 3"/>
</dbReference>
<evidence type="ECO:0000256" key="1">
    <source>
        <dbReference type="SAM" id="MobiDB-lite"/>
    </source>
</evidence>
<evidence type="ECO:0000313" key="3">
    <source>
        <dbReference type="Proteomes" id="UP001152622"/>
    </source>
</evidence>
<name>A0A9Q1FYQ9_SYNKA</name>
<gene>
    <name evidence="2" type="ORF">SKAU_G00098820</name>
</gene>
<accession>A0A9Q1FYQ9</accession>
<evidence type="ECO:0000313" key="2">
    <source>
        <dbReference type="EMBL" id="KAJ8369854.1"/>
    </source>
</evidence>
<proteinExistence type="predicted"/>
<reference evidence="2" key="1">
    <citation type="journal article" date="2023" name="Science">
        <title>Genome structures resolve the early diversification of teleost fishes.</title>
        <authorList>
            <person name="Parey E."/>
            <person name="Louis A."/>
            <person name="Montfort J."/>
            <person name="Bouchez O."/>
            <person name="Roques C."/>
            <person name="Iampietro C."/>
            <person name="Lluch J."/>
            <person name="Castinel A."/>
            <person name="Donnadieu C."/>
            <person name="Desvignes T."/>
            <person name="Floi Bucao C."/>
            <person name="Jouanno E."/>
            <person name="Wen M."/>
            <person name="Mejri S."/>
            <person name="Dirks R."/>
            <person name="Jansen H."/>
            <person name="Henkel C."/>
            <person name="Chen W.J."/>
            <person name="Zahm M."/>
            <person name="Cabau C."/>
            <person name="Klopp C."/>
            <person name="Thompson A.W."/>
            <person name="Robinson-Rechavi M."/>
            <person name="Braasch I."/>
            <person name="Lecointre G."/>
            <person name="Bobe J."/>
            <person name="Postlethwait J.H."/>
            <person name="Berthelot C."/>
            <person name="Roest Crollius H."/>
            <person name="Guiguen Y."/>
        </authorList>
    </citation>
    <scope>NUCLEOTIDE SEQUENCE</scope>
    <source>
        <strain evidence="2">WJC10195</strain>
    </source>
</reference>
<sequence>MALRPPGKNSKRRSRLVMDIRSGTYAANSRVAGRGDGDAILPCHRTSGRLFHPLTFQYGCLTPRETGTWTRRAAGPPPVRAARGEKAPRNALSFPARPPRLFELGRLTQQ</sequence>
<dbReference type="EMBL" id="JAINUF010000003">
    <property type="protein sequence ID" value="KAJ8369854.1"/>
    <property type="molecule type" value="Genomic_DNA"/>
</dbReference>
<protein>
    <submittedName>
        <fullName evidence="2">Uncharacterized protein</fullName>
    </submittedName>
</protein>
<keyword evidence="3" id="KW-1185">Reference proteome</keyword>
<feature type="region of interest" description="Disordered" evidence="1">
    <location>
        <begin position="67"/>
        <end position="97"/>
    </location>
</feature>